<accession>A0A068UNA8</accession>
<organism evidence="3 4">
    <name type="scientific">Coffea canephora</name>
    <name type="common">Robusta coffee</name>
    <dbReference type="NCBI Taxonomy" id="49390"/>
    <lineage>
        <taxon>Eukaryota</taxon>
        <taxon>Viridiplantae</taxon>
        <taxon>Streptophyta</taxon>
        <taxon>Embryophyta</taxon>
        <taxon>Tracheophyta</taxon>
        <taxon>Spermatophyta</taxon>
        <taxon>Magnoliopsida</taxon>
        <taxon>eudicotyledons</taxon>
        <taxon>Gunneridae</taxon>
        <taxon>Pentapetalae</taxon>
        <taxon>asterids</taxon>
        <taxon>lamiids</taxon>
        <taxon>Gentianales</taxon>
        <taxon>Rubiaceae</taxon>
        <taxon>Ixoroideae</taxon>
        <taxon>Gardenieae complex</taxon>
        <taxon>Bertiereae - Coffeeae clade</taxon>
        <taxon>Coffeeae</taxon>
        <taxon>Coffea</taxon>
    </lineage>
</organism>
<dbReference type="PhylomeDB" id="A0A068UNA8"/>
<dbReference type="AlphaFoldDB" id="A0A068UNA8"/>
<dbReference type="PANTHER" id="PTHR35830">
    <property type="entry name" value="OS05G0299200 PROTEIN"/>
    <property type="match status" value="1"/>
</dbReference>
<feature type="region of interest" description="Disordered" evidence="1">
    <location>
        <begin position="34"/>
        <end position="56"/>
    </location>
</feature>
<protein>
    <submittedName>
        <fullName evidence="3">Uncharacterized protein</fullName>
    </submittedName>
</protein>
<evidence type="ECO:0000256" key="2">
    <source>
        <dbReference type="SAM" id="Phobius"/>
    </source>
</evidence>
<keyword evidence="2" id="KW-0812">Transmembrane</keyword>
<keyword evidence="2" id="KW-1133">Transmembrane helix</keyword>
<dbReference type="PANTHER" id="PTHR35830:SF1">
    <property type="entry name" value="OS05G0299200 PROTEIN"/>
    <property type="match status" value="1"/>
</dbReference>
<proteinExistence type="predicted"/>
<dbReference type="Gramene" id="CDP10030">
    <property type="protein sequence ID" value="CDP10030"/>
    <property type="gene ID" value="GSCOC_T00030592001"/>
</dbReference>
<dbReference type="Proteomes" id="UP000295252">
    <property type="component" value="Chromosome V"/>
</dbReference>
<reference evidence="4" key="1">
    <citation type="journal article" date="2014" name="Science">
        <title>The coffee genome provides insight into the convergent evolution of caffeine biosynthesis.</title>
        <authorList>
            <person name="Denoeud F."/>
            <person name="Carretero-Paulet L."/>
            <person name="Dereeper A."/>
            <person name="Droc G."/>
            <person name="Guyot R."/>
            <person name="Pietrella M."/>
            <person name="Zheng C."/>
            <person name="Alberti A."/>
            <person name="Anthony F."/>
            <person name="Aprea G."/>
            <person name="Aury J.M."/>
            <person name="Bento P."/>
            <person name="Bernard M."/>
            <person name="Bocs S."/>
            <person name="Campa C."/>
            <person name="Cenci A."/>
            <person name="Combes M.C."/>
            <person name="Crouzillat D."/>
            <person name="Da Silva C."/>
            <person name="Daddiego L."/>
            <person name="De Bellis F."/>
            <person name="Dussert S."/>
            <person name="Garsmeur O."/>
            <person name="Gayraud T."/>
            <person name="Guignon V."/>
            <person name="Jahn K."/>
            <person name="Jamilloux V."/>
            <person name="Joet T."/>
            <person name="Labadie K."/>
            <person name="Lan T."/>
            <person name="Leclercq J."/>
            <person name="Lepelley M."/>
            <person name="Leroy T."/>
            <person name="Li L.T."/>
            <person name="Librado P."/>
            <person name="Lopez L."/>
            <person name="Munoz A."/>
            <person name="Noel B."/>
            <person name="Pallavicini A."/>
            <person name="Perrotta G."/>
            <person name="Poncet V."/>
            <person name="Pot D."/>
            <person name="Priyono X."/>
            <person name="Rigoreau M."/>
            <person name="Rouard M."/>
            <person name="Rozas J."/>
            <person name="Tranchant-Dubreuil C."/>
            <person name="VanBuren R."/>
            <person name="Zhang Q."/>
            <person name="Andrade A.C."/>
            <person name="Argout X."/>
            <person name="Bertrand B."/>
            <person name="de Kochko A."/>
            <person name="Graziosi G."/>
            <person name="Henry R.J."/>
            <person name="Jayarama X."/>
            <person name="Ming R."/>
            <person name="Nagai C."/>
            <person name="Rounsley S."/>
            <person name="Sankoff D."/>
            <person name="Giuliano G."/>
            <person name="Albert V.A."/>
            <person name="Wincker P."/>
            <person name="Lashermes P."/>
        </authorList>
    </citation>
    <scope>NUCLEOTIDE SEQUENCE [LARGE SCALE GENOMIC DNA]</scope>
    <source>
        <strain evidence="4">cv. DH200-94</strain>
    </source>
</reference>
<sequence length="460" mass="52482">MNLPLLHTSSFSATLKRCRINVYKFTPPKIISRSVSSRRRHHRRRLLKHHPDADHRSPPTVNQNLQIVLTVDRLSNSKPVTYISELVDASQSKLSRFIYAADDAFENLRTLVTVDGATKRVVVSCRRSTVHFLGFVLLSSLVIIFVFRVLIKLLIGNSDSFSENNGGVIYRRDRSLGGREVAVAKVDTNFRKNENKKKGSENNILMLMLESENEIKRPFWERRKKRSAEKLPQWWPVSSQGPGLLVENKEEYQMMANRLIQAIMDKRIRGEDISMDDIVQLRRICRISGVRVLIEVENARDSIYRASVDFVLQCCERIENQSAFINIDGEDVHHFIAGLAENIGLENSRASRMVSAAVAARTRSRFLQAWALKIQGNHSEAVAELLKICLIHKIFPPEESSAEMEMVARGLEKQLNVDQRELLLNMLIRTCGEGTRRSMTEALGLIQPPQSDVEQEKRVS</sequence>
<keyword evidence="4" id="KW-1185">Reference proteome</keyword>
<dbReference type="InParanoid" id="A0A068UNA8"/>
<dbReference type="OrthoDB" id="1898167at2759"/>
<evidence type="ECO:0000313" key="3">
    <source>
        <dbReference type="EMBL" id="CDP10030.1"/>
    </source>
</evidence>
<dbReference type="OMA" id="RICRMSG"/>
<dbReference type="EMBL" id="HG739126">
    <property type="protein sequence ID" value="CDP10030.1"/>
    <property type="molecule type" value="Genomic_DNA"/>
</dbReference>
<feature type="transmembrane region" description="Helical" evidence="2">
    <location>
        <begin position="130"/>
        <end position="151"/>
    </location>
</feature>
<evidence type="ECO:0000313" key="4">
    <source>
        <dbReference type="Proteomes" id="UP000295252"/>
    </source>
</evidence>
<evidence type="ECO:0000256" key="1">
    <source>
        <dbReference type="SAM" id="MobiDB-lite"/>
    </source>
</evidence>
<gene>
    <name evidence="3" type="ORF">GSCOC_T00030592001</name>
</gene>
<name>A0A068UNA8_COFCA</name>
<feature type="compositionally biased region" description="Basic residues" evidence="1">
    <location>
        <begin position="36"/>
        <end position="48"/>
    </location>
</feature>
<keyword evidence="2" id="KW-0472">Membrane</keyword>
<dbReference type="STRING" id="49390.A0A068UNA8"/>